<dbReference type="SMART" id="SM00418">
    <property type="entry name" value="HTH_ARSR"/>
    <property type="match status" value="1"/>
</dbReference>
<dbReference type="Gene3D" id="1.10.10.10">
    <property type="entry name" value="Winged helix-like DNA-binding domain superfamily/Winged helix DNA-binding domain"/>
    <property type="match status" value="1"/>
</dbReference>
<dbReference type="NCBIfam" id="NF033788">
    <property type="entry name" value="HTH_metalloreg"/>
    <property type="match status" value="1"/>
</dbReference>
<evidence type="ECO:0000256" key="2">
    <source>
        <dbReference type="ARBA" id="ARBA00023125"/>
    </source>
</evidence>
<dbReference type="InterPro" id="IPR001845">
    <property type="entry name" value="HTH_ArsR_DNA-bd_dom"/>
</dbReference>
<name>H2BUQ9_GILLR</name>
<gene>
    <name evidence="5" type="ORF">Gilli_1038</name>
</gene>
<evidence type="ECO:0000259" key="4">
    <source>
        <dbReference type="PROSITE" id="PS50987"/>
    </source>
</evidence>
<evidence type="ECO:0000313" key="6">
    <source>
        <dbReference type="Proteomes" id="UP000003844"/>
    </source>
</evidence>
<proteinExistence type="predicted"/>
<feature type="domain" description="HTH arsR-type" evidence="4">
    <location>
        <begin position="14"/>
        <end position="109"/>
    </location>
</feature>
<accession>H2BUQ9</accession>
<keyword evidence="3" id="KW-0804">Transcription</keyword>
<keyword evidence="2" id="KW-0238">DNA-binding</keyword>
<organism evidence="5 6">
    <name type="scientific">Gillisia limnaea (strain DSM 15749 / LMG 21470 / R-8282)</name>
    <dbReference type="NCBI Taxonomy" id="865937"/>
    <lineage>
        <taxon>Bacteria</taxon>
        <taxon>Pseudomonadati</taxon>
        <taxon>Bacteroidota</taxon>
        <taxon>Flavobacteriia</taxon>
        <taxon>Flavobacteriales</taxon>
        <taxon>Flavobacteriaceae</taxon>
        <taxon>Gillisia</taxon>
    </lineage>
</organism>
<dbReference type="EMBL" id="JH594606">
    <property type="protein sequence ID" value="EHQ01714.1"/>
    <property type="molecule type" value="Genomic_DNA"/>
</dbReference>
<dbReference type="GO" id="GO:0003677">
    <property type="term" value="F:DNA binding"/>
    <property type="evidence" value="ECO:0007669"/>
    <property type="project" value="UniProtKB-KW"/>
</dbReference>
<sequence>MKNYIKMGVTKTDLFTEKQNELASVAKVFAHPARIAIIEYLLQSNTCFNGHLVEELGLAQATISQHLKELKNSGIIQGTIEGVSVSYCINSQRWAEIKLRFNLFFEEFTPPSDYDTCC</sequence>
<evidence type="ECO:0000256" key="1">
    <source>
        <dbReference type="ARBA" id="ARBA00023015"/>
    </source>
</evidence>
<dbReference type="InterPro" id="IPR011991">
    <property type="entry name" value="ArsR-like_HTH"/>
</dbReference>
<reference evidence="6" key="1">
    <citation type="journal article" date="2012" name="Stand. Genomic Sci.">
        <title>Genome sequence of the Antarctic rhodopsins-containing flavobacterium Gillisia limnaea type strain (R-8282(T)).</title>
        <authorList>
            <person name="Riedel T."/>
            <person name="Held B."/>
            <person name="Nolan M."/>
            <person name="Lucas S."/>
            <person name="Lapidus A."/>
            <person name="Tice H."/>
            <person name="Del Rio T.G."/>
            <person name="Cheng J.F."/>
            <person name="Han C."/>
            <person name="Tapia R."/>
            <person name="Goodwin L.A."/>
            <person name="Pitluck S."/>
            <person name="Liolios K."/>
            <person name="Mavromatis K."/>
            <person name="Pagani I."/>
            <person name="Ivanova N."/>
            <person name="Mikhailova N."/>
            <person name="Pati A."/>
            <person name="Chen A."/>
            <person name="Palaniappan K."/>
            <person name="Land M."/>
            <person name="Rohde M."/>
            <person name="Tindall B.J."/>
            <person name="Detter J.C."/>
            <person name="Goker M."/>
            <person name="Bristow J."/>
            <person name="Eisen J.A."/>
            <person name="Markowitz V."/>
            <person name="Hugenholtz P."/>
            <person name="Kyrpides N.C."/>
            <person name="Klenk H.P."/>
            <person name="Woyke T."/>
        </authorList>
    </citation>
    <scope>NUCLEOTIDE SEQUENCE [LARGE SCALE GENOMIC DNA]</scope>
    <source>
        <strain evidence="6">DSM 15749 / LMG 21470 / R-8282</strain>
    </source>
</reference>
<keyword evidence="1" id="KW-0805">Transcription regulation</keyword>
<dbReference type="STRING" id="865937.Gilli_1038"/>
<dbReference type="PRINTS" id="PR00778">
    <property type="entry name" value="HTHARSR"/>
</dbReference>
<dbReference type="Pfam" id="PF01022">
    <property type="entry name" value="HTH_5"/>
    <property type="match status" value="1"/>
</dbReference>
<keyword evidence="6" id="KW-1185">Reference proteome</keyword>
<dbReference type="CDD" id="cd00090">
    <property type="entry name" value="HTH_ARSR"/>
    <property type="match status" value="1"/>
</dbReference>
<dbReference type="InterPro" id="IPR051081">
    <property type="entry name" value="HTH_MetalResp_TranReg"/>
</dbReference>
<protein>
    <submittedName>
        <fullName evidence="5">Transcriptional regulator, ArsR family</fullName>
    </submittedName>
</protein>
<dbReference type="HOGENOM" id="CLU_097806_3_2_10"/>
<dbReference type="PANTHER" id="PTHR33154:SF15">
    <property type="entry name" value="REGULATORY PROTEIN ARSR"/>
    <property type="match status" value="1"/>
</dbReference>
<evidence type="ECO:0000256" key="3">
    <source>
        <dbReference type="ARBA" id="ARBA00023163"/>
    </source>
</evidence>
<dbReference type="eggNOG" id="COG0640">
    <property type="taxonomic scope" value="Bacteria"/>
</dbReference>
<dbReference type="AlphaFoldDB" id="H2BUQ9"/>
<dbReference type="SUPFAM" id="SSF46785">
    <property type="entry name" value="Winged helix' DNA-binding domain"/>
    <property type="match status" value="1"/>
</dbReference>
<evidence type="ECO:0000313" key="5">
    <source>
        <dbReference type="EMBL" id="EHQ01714.1"/>
    </source>
</evidence>
<dbReference type="GO" id="GO:0003700">
    <property type="term" value="F:DNA-binding transcription factor activity"/>
    <property type="evidence" value="ECO:0007669"/>
    <property type="project" value="InterPro"/>
</dbReference>
<dbReference type="InterPro" id="IPR036390">
    <property type="entry name" value="WH_DNA-bd_sf"/>
</dbReference>
<dbReference type="Proteomes" id="UP000003844">
    <property type="component" value="Unassembled WGS sequence"/>
</dbReference>
<dbReference type="InterPro" id="IPR036388">
    <property type="entry name" value="WH-like_DNA-bd_sf"/>
</dbReference>
<dbReference type="PANTHER" id="PTHR33154">
    <property type="entry name" value="TRANSCRIPTIONAL REGULATOR, ARSR FAMILY"/>
    <property type="match status" value="1"/>
</dbReference>
<dbReference type="PROSITE" id="PS50987">
    <property type="entry name" value="HTH_ARSR_2"/>
    <property type="match status" value="1"/>
</dbReference>